<accession>A0A1Y1IME8</accession>
<name>A0A1Y1IME8_KLENI</name>
<gene>
    <name evidence="2" type="ORF">KFL_005070050</name>
</gene>
<protein>
    <submittedName>
        <fullName evidence="2">Uncharacterized protein</fullName>
    </submittedName>
</protein>
<dbReference type="EMBL" id="DF237456">
    <property type="protein sequence ID" value="GAQ89288.1"/>
    <property type="molecule type" value="Genomic_DNA"/>
</dbReference>
<dbReference type="OMA" id="NGGEFWP"/>
<evidence type="ECO:0000256" key="1">
    <source>
        <dbReference type="SAM" id="Phobius"/>
    </source>
</evidence>
<evidence type="ECO:0000313" key="3">
    <source>
        <dbReference type="Proteomes" id="UP000054558"/>
    </source>
</evidence>
<keyword evidence="1" id="KW-1133">Transmembrane helix</keyword>
<sequence>MRRQSNAPRRPNLLTRAVEGVFDLVRLAEFEILFVVFLVIVLLLIKDLTARPQYNQIFTRSIPDQLRQ</sequence>
<feature type="transmembrane region" description="Helical" evidence="1">
    <location>
        <begin position="21"/>
        <end position="45"/>
    </location>
</feature>
<dbReference type="AlphaFoldDB" id="A0A1Y1IME8"/>
<keyword evidence="3" id="KW-1185">Reference proteome</keyword>
<dbReference type="PANTHER" id="PTHR37223:SF1">
    <property type="entry name" value="OS08G0528601 PROTEIN"/>
    <property type="match status" value="1"/>
</dbReference>
<keyword evidence="1" id="KW-0812">Transmembrane</keyword>
<reference evidence="2 3" key="1">
    <citation type="journal article" date="2014" name="Nat. Commun.">
        <title>Klebsormidium flaccidum genome reveals primary factors for plant terrestrial adaptation.</title>
        <authorList>
            <person name="Hori K."/>
            <person name="Maruyama F."/>
            <person name="Fujisawa T."/>
            <person name="Togashi T."/>
            <person name="Yamamoto N."/>
            <person name="Seo M."/>
            <person name="Sato S."/>
            <person name="Yamada T."/>
            <person name="Mori H."/>
            <person name="Tajima N."/>
            <person name="Moriyama T."/>
            <person name="Ikeuchi M."/>
            <person name="Watanabe M."/>
            <person name="Wada H."/>
            <person name="Kobayashi K."/>
            <person name="Saito M."/>
            <person name="Masuda T."/>
            <person name="Sasaki-Sekimoto Y."/>
            <person name="Mashiguchi K."/>
            <person name="Awai K."/>
            <person name="Shimojima M."/>
            <person name="Masuda S."/>
            <person name="Iwai M."/>
            <person name="Nobusawa T."/>
            <person name="Narise T."/>
            <person name="Kondo S."/>
            <person name="Saito H."/>
            <person name="Sato R."/>
            <person name="Murakawa M."/>
            <person name="Ihara Y."/>
            <person name="Oshima-Yamada Y."/>
            <person name="Ohtaka K."/>
            <person name="Satoh M."/>
            <person name="Sonobe K."/>
            <person name="Ishii M."/>
            <person name="Ohtani R."/>
            <person name="Kanamori-Sato M."/>
            <person name="Honoki R."/>
            <person name="Miyazaki D."/>
            <person name="Mochizuki H."/>
            <person name="Umetsu J."/>
            <person name="Higashi K."/>
            <person name="Shibata D."/>
            <person name="Kamiya Y."/>
            <person name="Sato N."/>
            <person name="Nakamura Y."/>
            <person name="Tabata S."/>
            <person name="Ida S."/>
            <person name="Kurokawa K."/>
            <person name="Ohta H."/>
        </authorList>
    </citation>
    <scope>NUCLEOTIDE SEQUENCE [LARGE SCALE GENOMIC DNA]</scope>
    <source>
        <strain evidence="2 3">NIES-2285</strain>
    </source>
</reference>
<dbReference type="Proteomes" id="UP000054558">
    <property type="component" value="Unassembled WGS sequence"/>
</dbReference>
<evidence type="ECO:0000313" key="2">
    <source>
        <dbReference type="EMBL" id="GAQ89288.1"/>
    </source>
</evidence>
<dbReference type="PANTHER" id="PTHR37223">
    <property type="entry name" value="OS08G0528601 PROTEIN"/>
    <property type="match status" value="1"/>
</dbReference>
<keyword evidence="1" id="KW-0472">Membrane</keyword>
<dbReference type="OrthoDB" id="7486196at2759"/>
<organism evidence="2 3">
    <name type="scientific">Klebsormidium nitens</name>
    <name type="common">Green alga</name>
    <name type="synonym">Ulothrix nitens</name>
    <dbReference type="NCBI Taxonomy" id="105231"/>
    <lineage>
        <taxon>Eukaryota</taxon>
        <taxon>Viridiplantae</taxon>
        <taxon>Streptophyta</taxon>
        <taxon>Klebsormidiophyceae</taxon>
        <taxon>Klebsormidiales</taxon>
        <taxon>Klebsormidiaceae</taxon>
        <taxon>Klebsormidium</taxon>
    </lineage>
</organism>
<proteinExistence type="predicted"/>